<dbReference type="InterPro" id="IPR050523">
    <property type="entry name" value="AKR_Detox_Biosynth"/>
</dbReference>
<reference evidence="3 4" key="1">
    <citation type="journal article" date="2014" name="Genome Announc.">
        <title>Draft genome sequences of the altered schaedler flora, a defined bacterial community from gnotobiotic mice.</title>
        <authorList>
            <person name="Wannemuehler M.J."/>
            <person name="Overstreet A.M."/>
            <person name="Ward D.V."/>
            <person name="Phillips G.J."/>
        </authorList>
    </citation>
    <scope>NUCLEOTIDE SEQUENCE [LARGE SCALE GENOMIC DNA]</scope>
    <source>
        <strain evidence="3 4">ASF492</strain>
    </source>
</reference>
<dbReference type="GO" id="GO:0005829">
    <property type="term" value="C:cytosol"/>
    <property type="evidence" value="ECO:0007669"/>
    <property type="project" value="TreeGrafter"/>
</dbReference>
<evidence type="ECO:0000313" key="3">
    <source>
        <dbReference type="EMBL" id="EMZ20183.1"/>
    </source>
</evidence>
<dbReference type="PANTHER" id="PTHR43364:SF4">
    <property type="entry name" value="NAD(P)-LINKED OXIDOREDUCTASE SUPERFAMILY PROTEIN"/>
    <property type="match status" value="1"/>
</dbReference>
<dbReference type="Proteomes" id="UP000012589">
    <property type="component" value="Unassembled WGS sequence"/>
</dbReference>
<evidence type="ECO:0000313" key="4">
    <source>
        <dbReference type="Proteomes" id="UP000012589"/>
    </source>
</evidence>
<dbReference type="Pfam" id="PF00248">
    <property type="entry name" value="Aldo_ket_red"/>
    <property type="match status" value="1"/>
</dbReference>
<feature type="domain" description="NADP-dependent oxidoreductase" evidence="2">
    <location>
        <begin position="2"/>
        <end position="184"/>
    </location>
</feature>
<dbReference type="Gene3D" id="3.20.20.100">
    <property type="entry name" value="NADP-dependent oxidoreductase domain"/>
    <property type="match status" value="1"/>
</dbReference>
<dbReference type="STRING" id="1235802.C823_05171"/>
<dbReference type="InterPro" id="IPR023210">
    <property type="entry name" value="NADP_OxRdtase_dom"/>
</dbReference>
<sequence length="216" mass="23668">MWDYGTPLYDIMEGLNNVVKAGKVRYLGISNCYAYQLAKANALAEREGFAKFVSVQGHYNLIFREEEREMAKLCAEDNIAMTPYSALAGGRLAKHSGEISKRMQEDSYAKLKYDATAGQDGVIIDRVAKLARQKGVSMTEISLAWLLTKVTSPIVGATKLHHIEGAAKATQLALSAREISCLEEPYVPHSLVGVMAQNTQSSAKESHVWSAGNQNI</sequence>
<dbReference type="GO" id="GO:0016491">
    <property type="term" value="F:oxidoreductase activity"/>
    <property type="evidence" value="ECO:0007669"/>
    <property type="project" value="UniProtKB-KW"/>
</dbReference>
<comment type="caution">
    <text evidence="3">The sequence shown here is derived from an EMBL/GenBank/DDBJ whole genome shotgun (WGS) entry which is preliminary data.</text>
</comment>
<evidence type="ECO:0000256" key="1">
    <source>
        <dbReference type="ARBA" id="ARBA00023002"/>
    </source>
</evidence>
<proteinExistence type="predicted"/>
<keyword evidence="1" id="KW-0560">Oxidoreductase</keyword>
<name>N2A178_9FIRM</name>
<dbReference type="AlphaFoldDB" id="N2A178"/>
<keyword evidence="4" id="KW-1185">Reference proteome</keyword>
<dbReference type="HOGENOM" id="CLU_023205_17_5_9"/>
<accession>N2A178</accession>
<dbReference type="PANTHER" id="PTHR43364">
    <property type="entry name" value="NADH-SPECIFIC METHYLGLYOXAL REDUCTASE-RELATED"/>
    <property type="match status" value="1"/>
</dbReference>
<organism evidence="3 4">
    <name type="scientific">Eubacterium plexicaudatum ASF492</name>
    <dbReference type="NCBI Taxonomy" id="1235802"/>
    <lineage>
        <taxon>Bacteria</taxon>
        <taxon>Bacillati</taxon>
        <taxon>Bacillota</taxon>
        <taxon>Clostridia</taxon>
        <taxon>Eubacteriales</taxon>
        <taxon>Eubacteriaceae</taxon>
        <taxon>Eubacterium</taxon>
    </lineage>
</organism>
<dbReference type="EMBL" id="AQFT01000149">
    <property type="protein sequence ID" value="EMZ20183.1"/>
    <property type="molecule type" value="Genomic_DNA"/>
</dbReference>
<evidence type="ECO:0000259" key="2">
    <source>
        <dbReference type="Pfam" id="PF00248"/>
    </source>
</evidence>
<gene>
    <name evidence="3" type="ORF">C823_05171</name>
</gene>
<protein>
    <recommendedName>
        <fullName evidence="2">NADP-dependent oxidoreductase domain-containing protein</fullName>
    </recommendedName>
</protein>
<dbReference type="eggNOG" id="COG0667">
    <property type="taxonomic scope" value="Bacteria"/>
</dbReference>
<dbReference type="SUPFAM" id="SSF51430">
    <property type="entry name" value="NAD(P)-linked oxidoreductase"/>
    <property type="match status" value="1"/>
</dbReference>
<dbReference type="InterPro" id="IPR036812">
    <property type="entry name" value="NAD(P)_OxRdtase_dom_sf"/>
</dbReference>
<dbReference type="PATRIC" id="fig|1235802.3.peg.5459"/>